<feature type="compositionally biased region" description="Basic residues" evidence="1">
    <location>
        <begin position="190"/>
        <end position="200"/>
    </location>
</feature>
<feature type="compositionally biased region" description="Basic residues" evidence="1">
    <location>
        <begin position="332"/>
        <end position="345"/>
    </location>
</feature>
<organism evidence="3 4">
    <name type="scientific">Colletotrichum sublineola</name>
    <name type="common">Sorghum anthracnose fungus</name>
    <dbReference type="NCBI Taxonomy" id="1173701"/>
    <lineage>
        <taxon>Eukaryota</taxon>
        <taxon>Fungi</taxon>
        <taxon>Dikarya</taxon>
        <taxon>Ascomycota</taxon>
        <taxon>Pezizomycotina</taxon>
        <taxon>Sordariomycetes</taxon>
        <taxon>Hypocreomycetidae</taxon>
        <taxon>Glomerellales</taxon>
        <taxon>Glomerellaceae</taxon>
        <taxon>Colletotrichum</taxon>
        <taxon>Colletotrichum graminicola species complex</taxon>
    </lineage>
</organism>
<proteinExistence type="predicted"/>
<comment type="caution">
    <text evidence="3">The sequence shown here is derived from an EMBL/GenBank/DDBJ whole genome shotgun (WGS) entry which is preliminary data.</text>
</comment>
<feature type="region of interest" description="Disordered" evidence="1">
    <location>
        <begin position="113"/>
        <end position="140"/>
    </location>
</feature>
<feature type="signal peptide" evidence="2">
    <location>
        <begin position="1"/>
        <end position="24"/>
    </location>
</feature>
<evidence type="ECO:0000256" key="1">
    <source>
        <dbReference type="SAM" id="MobiDB-lite"/>
    </source>
</evidence>
<gene>
    <name evidence="3" type="ORF">CSUB01_00022</name>
</gene>
<feature type="compositionally biased region" description="Basic and acidic residues" evidence="1">
    <location>
        <begin position="322"/>
        <end position="331"/>
    </location>
</feature>
<keyword evidence="4" id="KW-1185">Reference proteome</keyword>
<dbReference type="EMBL" id="JMSE01000001">
    <property type="protein sequence ID" value="KDN72339.1"/>
    <property type="molecule type" value="Genomic_DNA"/>
</dbReference>
<feature type="region of interest" description="Disordered" evidence="1">
    <location>
        <begin position="314"/>
        <end position="345"/>
    </location>
</feature>
<dbReference type="HOGENOM" id="CLU_804139_0_0_1"/>
<feature type="compositionally biased region" description="Low complexity" evidence="1">
    <location>
        <begin position="208"/>
        <end position="240"/>
    </location>
</feature>
<dbReference type="AlphaFoldDB" id="A0A066XXC6"/>
<sequence length="345" mass="35904">MLPPGRHLSLSLSLLFLSSSSSTAHQSSDTPTTHKRTTHSPKMRSVAFLTGLLATAGPFLVGAELQPSSAVSLTAAAAAITTAPTTTTTTTTSRTLPRGRKTIRTARRKYFVPPELPTSSPLAAATDSGSSAKPTASATAVGHRLLAHHERDDEDSLAPSTNTITVTATATAAAAAAAEAAQTSSVLFKCPRRKSGPKKPRLPEQPKPTTTTTTATSVSSTSSPSTTSTSTTSPGARTVTVTVTITPSPRCCTDTDAATTAPAYTPTYILDPRPTDDAALPAFEARGARDSPVIADTLTERLKKTIADAVKHDEPIQNLDPFDPKGVVDGKLKKHRKPKAAAKQH</sequence>
<name>A0A066XXC6_COLSU</name>
<reference evidence="4" key="1">
    <citation type="journal article" date="2014" name="Genome Announc.">
        <title>Draft genome sequence of Colletotrichum sublineola, a destructive pathogen of cultivated sorghum.</title>
        <authorList>
            <person name="Baroncelli R."/>
            <person name="Sanz-Martin J.M."/>
            <person name="Rech G.E."/>
            <person name="Sukno S.A."/>
            <person name="Thon M.R."/>
        </authorList>
    </citation>
    <scope>NUCLEOTIDE SEQUENCE [LARGE SCALE GENOMIC DNA]</scope>
    <source>
        <strain evidence="4">TX430BB</strain>
    </source>
</reference>
<feature type="chain" id="PRO_5001634481" evidence="2">
    <location>
        <begin position="25"/>
        <end position="345"/>
    </location>
</feature>
<feature type="compositionally biased region" description="Polar residues" evidence="1">
    <location>
        <begin position="117"/>
        <end position="138"/>
    </location>
</feature>
<protein>
    <submittedName>
        <fullName evidence="3">Uncharacterized protein</fullName>
    </submittedName>
</protein>
<evidence type="ECO:0000313" key="3">
    <source>
        <dbReference type="EMBL" id="KDN72339.1"/>
    </source>
</evidence>
<accession>A0A066XXC6</accession>
<feature type="region of interest" description="Disordered" evidence="1">
    <location>
        <begin position="22"/>
        <end position="41"/>
    </location>
</feature>
<evidence type="ECO:0000313" key="4">
    <source>
        <dbReference type="Proteomes" id="UP000027238"/>
    </source>
</evidence>
<evidence type="ECO:0000256" key="2">
    <source>
        <dbReference type="SAM" id="SignalP"/>
    </source>
</evidence>
<keyword evidence="2" id="KW-0732">Signal</keyword>
<feature type="region of interest" description="Disordered" evidence="1">
    <location>
        <begin position="181"/>
        <end position="240"/>
    </location>
</feature>
<dbReference type="Proteomes" id="UP000027238">
    <property type="component" value="Unassembled WGS sequence"/>
</dbReference>